<dbReference type="Gene3D" id="3.10.170.10">
    <property type="match status" value="1"/>
</dbReference>
<evidence type="ECO:0000256" key="7">
    <source>
        <dbReference type="SAM" id="MobiDB-lite"/>
    </source>
</evidence>
<dbReference type="SUPFAM" id="SSF55486">
    <property type="entry name" value="Metalloproteases ('zincins'), catalytic domain"/>
    <property type="match status" value="1"/>
</dbReference>
<dbReference type="Pfam" id="PF01447">
    <property type="entry name" value="Peptidase_M4"/>
    <property type="match status" value="1"/>
</dbReference>
<keyword evidence="2" id="KW-0645">Protease</keyword>
<evidence type="ECO:0000256" key="3">
    <source>
        <dbReference type="ARBA" id="ARBA00022723"/>
    </source>
</evidence>
<dbReference type="GO" id="GO:0006508">
    <property type="term" value="P:proteolysis"/>
    <property type="evidence" value="ECO:0007669"/>
    <property type="project" value="UniProtKB-KW"/>
</dbReference>
<keyword evidence="11" id="KW-1185">Reference proteome</keyword>
<sequence length="778" mass="86600">MYVGPRYGVKMAKWCFIRPLDYLEDKLSDPSLSEAQRAKTKRDWKLTEQLQKQEHDAWNDAYRWRQDRIKAGEPTFGYAPTMRPPDIGQLPKSPSPEFRCQIWDVGQSFNVKHPVTGSIRYSTFEWPEGQAWNDHGGDTECEAAVDNFKAVYDVIGKLSTRDSYDGIGSSFIGCIHMGHPDGAVYNNAFWTPSLRRMYFGEHQTRIPDTVGHEMMHGITSTSVRLRDTFFSGALDESLSDCFGSMVRQWTIPPGQHGRSVETADWCIWNPDDDGKITEKLRSLADPPSCGYRRPHPKHMDKLSRSQNAQKAVDDDDYAFIHSNCGIPNHAFYSACRELQSRYAYSWDRIGVVWFRTVIDGYLRDDSNFAHLANMTCYVSRKLYPQEPAVEAAVAAAWKKVGITPAVQVARGVSRFKVVLEQRESANFIAGRKSRDFNSALIFAIRDYGAGSVEFGVYYKNSDSDYIWQNLNAALGLVPSEYIVTFDVVQDSELQTYVVCGSAYANDATKGRLFVWKPFRAENIEWGNQTAISSLIMPQIPTLPSPPARKVLIGSLDSKVNGVYPSIFLALRNAIARVEVKADRGSWTIANDLNLPNSVSRVLDISCGTAVGSSGMYVLYEPTEGVQKLLYTASSRPFEAPIQIPADTKITCITTIGQQLIAGGTGLWTVPDSAIGRSTATLQQIGTGINATELRTEQISGSDAFVHVLSQDGRLFKMTGGPGGWQVKKVTDGAQGFGLCNGKTEDGTGIPLIVKDEKGDFYEIDVSKDVGDWQKKPFY</sequence>
<feature type="domain" description="Peptidase M4 C-terminal" evidence="9">
    <location>
        <begin position="231"/>
        <end position="402"/>
    </location>
</feature>
<keyword evidence="6" id="KW-0482">Metalloprotease</keyword>
<feature type="domain" description="Peptidase M4" evidence="8">
    <location>
        <begin position="130"/>
        <end position="220"/>
    </location>
</feature>
<evidence type="ECO:0000259" key="9">
    <source>
        <dbReference type="Pfam" id="PF02868"/>
    </source>
</evidence>
<evidence type="ECO:0000259" key="8">
    <source>
        <dbReference type="Pfam" id="PF01447"/>
    </source>
</evidence>
<dbReference type="InterPro" id="IPR001570">
    <property type="entry name" value="Peptidase_M4_C_domain"/>
</dbReference>
<reference evidence="10" key="1">
    <citation type="submission" date="2023-01" db="EMBL/GenBank/DDBJ databases">
        <title>The chitinases involved in constricting ring structure development in the nematode-trapping fungus Drechslerella dactyloides.</title>
        <authorList>
            <person name="Wang R."/>
            <person name="Zhang L."/>
            <person name="Tang P."/>
            <person name="Li S."/>
            <person name="Liang L."/>
        </authorList>
    </citation>
    <scope>NUCLEOTIDE SEQUENCE</scope>
    <source>
        <strain evidence="10">YMF1.00031</strain>
    </source>
</reference>
<dbReference type="InterPro" id="IPR052759">
    <property type="entry name" value="Metalloprotease_M4"/>
</dbReference>
<accession>A0AAD6NI55</accession>
<dbReference type="InterPro" id="IPR013856">
    <property type="entry name" value="Peptidase_M4_domain"/>
</dbReference>
<dbReference type="PANTHER" id="PTHR43579:SF1">
    <property type="entry name" value="NEUTRAL METALLOPROTEINASE"/>
    <property type="match status" value="1"/>
</dbReference>
<gene>
    <name evidence="10" type="ORF">Dda_5969</name>
</gene>
<keyword evidence="3" id="KW-0479">Metal-binding</keyword>
<dbReference type="Gene3D" id="1.10.390.10">
    <property type="entry name" value="Neutral Protease Domain 2"/>
    <property type="match status" value="1"/>
</dbReference>
<dbReference type="InterPro" id="IPR027268">
    <property type="entry name" value="Peptidase_M4/M1_CTD_sf"/>
</dbReference>
<feature type="region of interest" description="Disordered" evidence="7">
    <location>
        <begin position="287"/>
        <end position="306"/>
    </location>
</feature>
<dbReference type="Proteomes" id="UP001221413">
    <property type="component" value="Unassembled WGS sequence"/>
</dbReference>
<evidence type="ECO:0000256" key="6">
    <source>
        <dbReference type="ARBA" id="ARBA00023049"/>
    </source>
</evidence>
<dbReference type="InterPro" id="IPR023612">
    <property type="entry name" value="Peptidase_M4"/>
</dbReference>
<dbReference type="GO" id="GO:0046872">
    <property type="term" value="F:metal ion binding"/>
    <property type="evidence" value="ECO:0007669"/>
    <property type="project" value="UniProtKB-KW"/>
</dbReference>
<evidence type="ECO:0000256" key="1">
    <source>
        <dbReference type="ARBA" id="ARBA00009388"/>
    </source>
</evidence>
<dbReference type="AlphaFoldDB" id="A0AAD6NI55"/>
<proteinExistence type="inferred from homology"/>
<dbReference type="GO" id="GO:0004222">
    <property type="term" value="F:metalloendopeptidase activity"/>
    <property type="evidence" value="ECO:0007669"/>
    <property type="project" value="InterPro"/>
</dbReference>
<protein>
    <submittedName>
        <fullName evidence="10">Bacillolysin</fullName>
    </submittedName>
</protein>
<comment type="similarity">
    <text evidence="1">Belongs to the peptidase M4 family.</text>
</comment>
<keyword evidence="4" id="KW-0378">Hydrolase</keyword>
<dbReference type="PANTHER" id="PTHR43579">
    <property type="match status" value="1"/>
</dbReference>
<evidence type="ECO:0000313" key="11">
    <source>
        <dbReference type="Proteomes" id="UP001221413"/>
    </source>
</evidence>
<comment type="caution">
    <text evidence="10">The sequence shown here is derived from an EMBL/GenBank/DDBJ whole genome shotgun (WGS) entry which is preliminary data.</text>
</comment>
<dbReference type="EMBL" id="JAQGDS010000007">
    <property type="protein sequence ID" value="KAJ6259072.1"/>
    <property type="molecule type" value="Genomic_DNA"/>
</dbReference>
<keyword evidence="5" id="KW-0862">Zinc</keyword>
<evidence type="ECO:0000313" key="10">
    <source>
        <dbReference type="EMBL" id="KAJ6259072.1"/>
    </source>
</evidence>
<organism evidence="10 11">
    <name type="scientific">Drechslerella dactyloides</name>
    <name type="common">Nematode-trapping fungus</name>
    <name type="synonym">Arthrobotrys dactyloides</name>
    <dbReference type="NCBI Taxonomy" id="74499"/>
    <lineage>
        <taxon>Eukaryota</taxon>
        <taxon>Fungi</taxon>
        <taxon>Dikarya</taxon>
        <taxon>Ascomycota</taxon>
        <taxon>Pezizomycotina</taxon>
        <taxon>Orbiliomycetes</taxon>
        <taxon>Orbiliales</taxon>
        <taxon>Orbiliaceae</taxon>
        <taxon>Drechslerella</taxon>
    </lineage>
</organism>
<evidence type="ECO:0000256" key="2">
    <source>
        <dbReference type="ARBA" id="ARBA00022670"/>
    </source>
</evidence>
<dbReference type="Pfam" id="PF02868">
    <property type="entry name" value="Peptidase_M4_C"/>
    <property type="match status" value="1"/>
</dbReference>
<evidence type="ECO:0000256" key="4">
    <source>
        <dbReference type="ARBA" id="ARBA00022801"/>
    </source>
</evidence>
<evidence type="ECO:0000256" key="5">
    <source>
        <dbReference type="ARBA" id="ARBA00022833"/>
    </source>
</evidence>
<dbReference type="PRINTS" id="PR00730">
    <property type="entry name" value="THERMOLYSIN"/>
</dbReference>
<name>A0AAD6NI55_DREDA</name>